<organism evidence="2 3">
    <name type="scientific">Romanomermis culicivorax</name>
    <name type="common">Nematode worm</name>
    <dbReference type="NCBI Taxonomy" id="13658"/>
    <lineage>
        <taxon>Eukaryota</taxon>
        <taxon>Metazoa</taxon>
        <taxon>Ecdysozoa</taxon>
        <taxon>Nematoda</taxon>
        <taxon>Enoplea</taxon>
        <taxon>Dorylaimia</taxon>
        <taxon>Mermithida</taxon>
        <taxon>Mermithoidea</taxon>
        <taxon>Mermithidae</taxon>
        <taxon>Romanomermis</taxon>
    </lineage>
</organism>
<protein>
    <submittedName>
        <fullName evidence="3">Uncharacterized protein</fullName>
    </submittedName>
</protein>
<name>A0A915KKP9_ROMCU</name>
<feature type="signal peptide" evidence="1">
    <location>
        <begin position="1"/>
        <end position="19"/>
    </location>
</feature>
<reference evidence="3" key="1">
    <citation type="submission" date="2022-11" db="UniProtKB">
        <authorList>
            <consortium name="WormBaseParasite"/>
        </authorList>
    </citation>
    <scope>IDENTIFICATION</scope>
</reference>
<dbReference type="AlphaFoldDB" id="A0A915KKP9"/>
<proteinExistence type="predicted"/>
<dbReference type="WBParaSite" id="nRc.2.0.1.t39340-RA">
    <property type="protein sequence ID" value="nRc.2.0.1.t39340-RA"/>
    <property type="gene ID" value="nRc.2.0.1.g39340"/>
</dbReference>
<evidence type="ECO:0000313" key="3">
    <source>
        <dbReference type="WBParaSite" id="nRc.2.0.1.t39340-RA"/>
    </source>
</evidence>
<evidence type="ECO:0000256" key="1">
    <source>
        <dbReference type="SAM" id="SignalP"/>
    </source>
</evidence>
<sequence>MWFLSFLFGVVCLAGNVRSSSRSAADIPLSPAPDDLSLIIVLLRMYNVKCPTYTEAYQPISDDNLPQSRDWLKNEDQLVKYIMSNTGLNGSLSDLADVADNIQSIVSQKINWDNILSR</sequence>
<dbReference type="Proteomes" id="UP000887565">
    <property type="component" value="Unplaced"/>
</dbReference>
<keyword evidence="1" id="KW-0732">Signal</keyword>
<evidence type="ECO:0000313" key="2">
    <source>
        <dbReference type="Proteomes" id="UP000887565"/>
    </source>
</evidence>
<keyword evidence="2" id="KW-1185">Reference proteome</keyword>
<accession>A0A915KKP9</accession>
<feature type="chain" id="PRO_5037506920" evidence="1">
    <location>
        <begin position="20"/>
        <end position="118"/>
    </location>
</feature>